<dbReference type="InterPro" id="IPR044730">
    <property type="entry name" value="RNase_H-like_dom_plant"/>
</dbReference>
<gene>
    <name evidence="2" type="ORF">F3Y22_tig00109925pilonHSYRG00012</name>
</gene>
<dbReference type="InterPro" id="IPR036397">
    <property type="entry name" value="RNaseH_sf"/>
</dbReference>
<reference evidence="2" key="1">
    <citation type="submission" date="2019-09" db="EMBL/GenBank/DDBJ databases">
        <title>Draft genome information of white flower Hibiscus syriacus.</title>
        <authorList>
            <person name="Kim Y.-M."/>
        </authorList>
    </citation>
    <scope>NUCLEOTIDE SEQUENCE [LARGE SCALE GENOMIC DNA]</scope>
    <source>
        <strain evidence="2">YM2019G1</strain>
    </source>
</reference>
<dbReference type="Pfam" id="PF13456">
    <property type="entry name" value="RVT_3"/>
    <property type="match status" value="1"/>
</dbReference>
<dbReference type="PANTHER" id="PTHR33116:SF70">
    <property type="entry name" value="NON-LTR RETROELEMENT REVERSE TRANSCRIPTASE-LIKE PROTEIN"/>
    <property type="match status" value="1"/>
</dbReference>
<organism evidence="2 3">
    <name type="scientific">Hibiscus syriacus</name>
    <name type="common">Rose of Sharon</name>
    <dbReference type="NCBI Taxonomy" id="106335"/>
    <lineage>
        <taxon>Eukaryota</taxon>
        <taxon>Viridiplantae</taxon>
        <taxon>Streptophyta</taxon>
        <taxon>Embryophyta</taxon>
        <taxon>Tracheophyta</taxon>
        <taxon>Spermatophyta</taxon>
        <taxon>Magnoliopsida</taxon>
        <taxon>eudicotyledons</taxon>
        <taxon>Gunneridae</taxon>
        <taxon>Pentapetalae</taxon>
        <taxon>rosids</taxon>
        <taxon>malvids</taxon>
        <taxon>Malvales</taxon>
        <taxon>Malvaceae</taxon>
        <taxon>Malvoideae</taxon>
        <taxon>Hibiscus</taxon>
    </lineage>
</organism>
<dbReference type="Gene3D" id="3.30.420.10">
    <property type="entry name" value="Ribonuclease H-like superfamily/Ribonuclease H"/>
    <property type="match status" value="1"/>
</dbReference>
<feature type="domain" description="Reverse transcriptase" evidence="1">
    <location>
        <begin position="1"/>
        <end position="174"/>
    </location>
</feature>
<dbReference type="GO" id="GO:0004523">
    <property type="term" value="F:RNA-DNA hybrid ribonuclease activity"/>
    <property type="evidence" value="ECO:0007669"/>
    <property type="project" value="InterPro"/>
</dbReference>
<dbReference type="AlphaFoldDB" id="A0A6A3BXW5"/>
<dbReference type="Proteomes" id="UP000436088">
    <property type="component" value="Unassembled WGS sequence"/>
</dbReference>
<dbReference type="Pfam" id="PF00078">
    <property type="entry name" value="RVT_1"/>
    <property type="match status" value="1"/>
</dbReference>
<evidence type="ECO:0000313" key="3">
    <source>
        <dbReference type="Proteomes" id="UP000436088"/>
    </source>
</evidence>
<dbReference type="InterPro" id="IPR000477">
    <property type="entry name" value="RT_dom"/>
</dbReference>
<dbReference type="CDD" id="cd01650">
    <property type="entry name" value="RT_nLTR_like"/>
    <property type="match status" value="1"/>
</dbReference>
<dbReference type="EMBL" id="VEPZ02000780">
    <property type="protein sequence ID" value="KAE8719829.1"/>
    <property type="molecule type" value="Genomic_DNA"/>
</dbReference>
<keyword evidence="3" id="KW-1185">Reference proteome</keyword>
<dbReference type="PANTHER" id="PTHR33116">
    <property type="entry name" value="REVERSE TRANSCRIPTASE ZINC-BINDING DOMAIN-CONTAINING PROTEIN-RELATED-RELATED"/>
    <property type="match status" value="1"/>
</dbReference>
<evidence type="ECO:0000313" key="2">
    <source>
        <dbReference type="EMBL" id="KAE8719829.1"/>
    </source>
</evidence>
<dbReference type="SUPFAM" id="SSF53098">
    <property type="entry name" value="Ribonuclease H-like"/>
    <property type="match status" value="1"/>
</dbReference>
<dbReference type="PROSITE" id="PS50878">
    <property type="entry name" value="RT_POL"/>
    <property type="match status" value="1"/>
</dbReference>
<protein>
    <recommendedName>
        <fullName evidence="1">Reverse transcriptase domain-containing protein</fullName>
    </recommendedName>
</protein>
<comment type="caution">
    <text evidence="2">The sequence shown here is derived from an EMBL/GenBank/DDBJ whole genome shotgun (WGS) entry which is preliminary data.</text>
</comment>
<accession>A0A6A3BXW5</accession>
<dbReference type="GO" id="GO:0003676">
    <property type="term" value="F:nucleic acid binding"/>
    <property type="evidence" value="ECO:0007669"/>
    <property type="project" value="InterPro"/>
</dbReference>
<dbReference type="InterPro" id="IPR002156">
    <property type="entry name" value="RNaseH_domain"/>
</dbReference>
<dbReference type="InterPro" id="IPR012337">
    <property type="entry name" value="RNaseH-like_sf"/>
</dbReference>
<name>A0A6A3BXW5_HIBSY</name>
<sequence>MRLKKGKIGYMAIKIDLEKAYDRLEWPFIDDTLDPVLWNGAMSASFNPSRGLRQGDPLSPYLFVMCMKRLGHAITGAVNNGRWKPIRLCSNIPALSHLFFADDLVLLAEASIEQCDVIQGILELFCKSSGQKINMQKTTIYYSKNVDLDLKNSINASFGFQEVQNLGKYLGVPLLHSQITKASYSYIVSRVGDKLTGWKEKSLSLVGRITLAKTILSVIPSYSMQSMMLPKGICKEIEQLIRGFIWGRTENRGELPLVHWENICKPTVNGGLDFWREDWLCDLGPLASFVVNIAERDNLPRQSVSFMVDHNGQWRWEFIIDKLPNTIVQILCLTLEANRAMKSSLSTIQLSHRSCTMPDVWQPPPHNWCKINTDGSRDIGSGFASCGGVLRSSNGGWMFGFSKAIGICSIVEAELWGIHEGFSHAWNLGERNWNVDLKHISRNANKVTDRLAKIAVTRGEVHIVFSTPPWKSLILSNGKLKITCCQ</sequence>
<proteinExistence type="predicted"/>
<dbReference type="CDD" id="cd06222">
    <property type="entry name" value="RNase_H_like"/>
    <property type="match status" value="1"/>
</dbReference>
<evidence type="ECO:0000259" key="1">
    <source>
        <dbReference type="PROSITE" id="PS50878"/>
    </source>
</evidence>